<dbReference type="Proteomes" id="UP000032024">
    <property type="component" value="Chromosome"/>
</dbReference>
<evidence type="ECO:0000313" key="4">
    <source>
        <dbReference type="Proteomes" id="UP000032024"/>
    </source>
</evidence>
<dbReference type="AlphaFoldDB" id="A0A0C5CC20"/>
<evidence type="ECO:0000313" key="5">
    <source>
        <dbReference type="Proteomes" id="UP000070376"/>
    </source>
</evidence>
<reference evidence="3" key="4">
    <citation type="submission" date="2016-01" db="EMBL/GenBank/DDBJ databases">
        <authorList>
            <person name="Oliw E.H."/>
        </authorList>
    </citation>
    <scope>NUCLEOTIDE SEQUENCE [LARGE SCALE GENOMIC DNA]</scope>
    <source>
        <strain evidence="3">GED7749B</strain>
    </source>
</reference>
<evidence type="ECO:0000313" key="2">
    <source>
        <dbReference type="EMBL" id="AJO23060.1"/>
    </source>
</evidence>
<feature type="region of interest" description="Disordered" evidence="1">
    <location>
        <begin position="1"/>
        <end position="25"/>
    </location>
</feature>
<accession>A0A0C5CC20</accession>
<proteinExistence type="predicted"/>
<name>A0A0C5CC20_HEYCO</name>
<dbReference type="Proteomes" id="UP000070376">
    <property type="component" value="Unassembled WGS sequence"/>
</dbReference>
<dbReference type="PATRIC" id="fig|1398.18.peg.2261"/>
<dbReference type="EMBL" id="LRPN01000142">
    <property type="protein sequence ID" value="KWZ78461.1"/>
    <property type="molecule type" value="Genomic_DNA"/>
</dbReference>
<gene>
    <name evidence="3" type="ORF">HMPREF3213_02964</name>
    <name evidence="2" type="ORF">SB48_HM08orf03577</name>
</gene>
<reference evidence="4" key="2">
    <citation type="submission" date="2015-01" db="EMBL/GenBank/DDBJ databases">
        <title>Comparative genome analysis of Bacillus coagulans HM-08, Clostridium butyricum HM-68, Bacillus subtilis HM-66 and Bacillus paralicheniformis BL-09.</title>
        <authorList>
            <person name="Zhang H."/>
        </authorList>
    </citation>
    <scope>NUCLEOTIDE SEQUENCE [LARGE SCALE GENOMIC DNA]</scope>
    <source>
        <strain evidence="4">HM-08</strain>
    </source>
</reference>
<evidence type="ECO:0000256" key="1">
    <source>
        <dbReference type="SAM" id="MobiDB-lite"/>
    </source>
</evidence>
<reference evidence="2" key="1">
    <citation type="submission" date="2015-01" db="EMBL/GenBank/DDBJ databases">
        <title>Comparative genome analysis of Bacillus coagulans HM-08, Clostridium butyricum HM-68, Bacillus subtilis HM-66 and Bacillus licheniformis BL-09.</title>
        <authorList>
            <person name="Zhang H."/>
        </authorList>
    </citation>
    <scope>NUCLEOTIDE SEQUENCE [LARGE SCALE GENOMIC DNA]</scope>
    <source>
        <strain evidence="2">HM-08</strain>
    </source>
</reference>
<organism evidence="3 5">
    <name type="scientific">Heyndrickxia coagulans</name>
    <name type="common">Weizmannia coagulans</name>
    <dbReference type="NCBI Taxonomy" id="1398"/>
    <lineage>
        <taxon>Bacteria</taxon>
        <taxon>Bacillati</taxon>
        <taxon>Bacillota</taxon>
        <taxon>Bacilli</taxon>
        <taxon>Bacillales</taxon>
        <taxon>Bacillaceae</taxon>
        <taxon>Heyndrickxia</taxon>
    </lineage>
</organism>
<reference evidence="5" key="3">
    <citation type="submission" date="2016-01" db="EMBL/GenBank/DDBJ databases">
        <authorList>
            <person name="Mitreva M."/>
            <person name="Pepin K.H."/>
            <person name="Mihindukulasuriya K.A."/>
            <person name="Fulton R."/>
            <person name="Fronick C."/>
            <person name="O'Laughlin M."/>
            <person name="Miner T."/>
            <person name="Herter B."/>
            <person name="Rosa B.A."/>
            <person name="Cordes M."/>
            <person name="Tomlinson C."/>
            <person name="Wollam A."/>
            <person name="Palsikar V.B."/>
            <person name="Mardis E.R."/>
            <person name="Wilson R.K."/>
        </authorList>
    </citation>
    <scope>NUCLEOTIDE SEQUENCE [LARGE SCALE GENOMIC DNA]</scope>
    <source>
        <strain evidence="5">GED7749B</strain>
    </source>
</reference>
<evidence type="ECO:0000313" key="3">
    <source>
        <dbReference type="EMBL" id="KWZ78461.1"/>
    </source>
</evidence>
<dbReference type="STRING" id="1398.AB434_3032"/>
<protein>
    <submittedName>
        <fullName evidence="3">Uncharacterized protein</fullName>
    </submittedName>
</protein>
<keyword evidence="4" id="KW-1185">Reference proteome</keyword>
<dbReference type="EMBL" id="CP010525">
    <property type="protein sequence ID" value="AJO23060.1"/>
    <property type="molecule type" value="Genomic_DNA"/>
</dbReference>
<sequence length="44" mass="5146">MKKFHKETSVYSPPPSPSPMEKNRKKQTVELLSFIDKLKNKRAT</sequence>